<accession>A0A840YGH2</accession>
<organism evidence="1 2">
    <name type="scientific">Muricoccus pecuniae</name>
    <dbReference type="NCBI Taxonomy" id="693023"/>
    <lineage>
        <taxon>Bacteria</taxon>
        <taxon>Pseudomonadati</taxon>
        <taxon>Pseudomonadota</taxon>
        <taxon>Alphaproteobacteria</taxon>
        <taxon>Acetobacterales</taxon>
        <taxon>Roseomonadaceae</taxon>
        <taxon>Muricoccus</taxon>
    </lineage>
</organism>
<evidence type="ECO:0000313" key="1">
    <source>
        <dbReference type="EMBL" id="MBB5695497.1"/>
    </source>
</evidence>
<name>A0A840YGH2_9PROT</name>
<proteinExistence type="predicted"/>
<dbReference type="AlphaFoldDB" id="A0A840YGH2"/>
<dbReference type="Gene3D" id="3.40.50.1820">
    <property type="entry name" value="alpha/beta hydrolase"/>
    <property type="match status" value="1"/>
</dbReference>
<dbReference type="Gene3D" id="1.10.10.800">
    <property type="match status" value="1"/>
</dbReference>
<dbReference type="Proteomes" id="UP000580654">
    <property type="component" value="Unassembled WGS sequence"/>
</dbReference>
<keyword evidence="2" id="KW-1185">Reference proteome</keyword>
<comment type="caution">
    <text evidence="1">The sequence shown here is derived from an EMBL/GenBank/DDBJ whole genome shotgun (WGS) entry which is preliminary data.</text>
</comment>
<reference evidence="1 2" key="1">
    <citation type="submission" date="2020-08" db="EMBL/GenBank/DDBJ databases">
        <title>Genomic Encyclopedia of Type Strains, Phase IV (KMG-IV): sequencing the most valuable type-strain genomes for metagenomic binning, comparative biology and taxonomic classification.</title>
        <authorList>
            <person name="Goeker M."/>
        </authorList>
    </citation>
    <scope>NUCLEOTIDE SEQUENCE [LARGE SCALE GENOMIC DNA]</scope>
    <source>
        <strain evidence="1 2">DSM 25622</strain>
    </source>
</reference>
<gene>
    <name evidence="1" type="ORF">FHS87_003556</name>
</gene>
<protein>
    <submittedName>
        <fullName evidence="1">Fermentation-respiration switch protein FrsA (DUF1100 family)</fullName>
    </submittedName>
</protein>
<dbReference type="EMBL" id="JACIJD010000018">
    <property type="protein sequence ID" value="MBB5695497.1"/>
    <property type="molecule type" value="Genomic_DNA"/>
</dbReference>
<evidence type="ECO:0000313" key="2">
    <source>
        <dbReference type="Proteomes" id="UP000580654"/>
    </source>
</evidence>
<sequence>MDAARAADVTDPEILNAVRFYRESPRRHSGSTNRLIFTSLAGIFGFDALHLVPEMLRRPLQVILGERRGSNGQFETGWELSERCTSLDKNFFVVDGAGHYDLYRKHPHVDLAVERLAASFRAHLGS</sequence>
<dbReference type="RefSeq" id="WP_221300059.1">
    <property type="nucleotide sequence ID" value="NZ_JACIJD010000018.1"/>
</dbReference>
<dbReference type="InterPro" id="IPR029058">
    <property type="entry name" value="AB_hydrolase_fold"/>
</dbReference>